<evidence type="ECO:0000313" key="2">
    <source>
        <dbReference type="Proteomes" id="UP000663828"/>
    </source>
</evidence>
<protein>
    <submittedName>
        <fullName evidence="1">Uncharacterized protein</fullName>
    </submittedName>
</protein>
<evidence type="ECO:0000313" key="1">
    <source>
        <dbReference type="EMBL" id="CAF1660580.1"/>
    </source>
</evidence>
<dbReference type="AlphaFoldDB" id="A0A816FEQ5"/>
<reference evidence="1" key="1">
    <citation type="submission" date="2021-02" db="EMBL/GenBank/DDBJ databases">
        <authorList>
            <person name="Nowell W R."/>
        </authorList>
    </citation>
    <scope>NUCLEOTIDE SEQUENCE</scope>
</reference>
<dbReference type="EMBL" id="CAJNOR010011341">
    <property type="protein sequence ID" value="CAF1660580.1"/>
    <property type="molecule type" value="Genomic_DNA"/>
</dbReference>
<comment type="caution">
    <text evidence="1">The sequence shown here is derived from an EMBL/GenBank/DDBJ whole genome shotgun (WGS) entry which is preliminary data.</text>
</comment>
<gene>
    <name evidence="1" type="ORF">XAT740_LOCUS56781</name>
</gene>
<dbReference type="Proteomes" id="UP000663828">
    <property type="component" value="Unassembled WGS sequence"/>
</dbReference>
<accession>A0A816FEQ5</accession>
<name>A0A816FEQ5_ADIRI</name>
<organism evidence="1 2">
    <name type="scientific">Adineta ricciae</name>
    <name type="common">Rotifer</name>
    <dbReference type="NCBI Taxonomy" id="249248"/>
    <lineage>
        <taxon>Eukaryota</taxon>
        <taxon>Metazoa</taxon>
        <taxon>Spiralia</taxon>
        <taxon>Gnathifera</taxon>
        <taxon>Rotifera</taxon>
        <taxon>Eurotatoria</taxon>
        <taxon>Bdelloidea</taxon>
        <taxon>Adinetida</taxon>
        <taxon>Adinetidae</taxon>
        <taxon>Adineta</taxon>
    </lineage>
</organism>
<sequence>MVEYALAGHGAGMLIDRDSYRNRQWPEDGSIDTIYKDCGCTVIRKCQLHDDLTTHHFLVSDPLLDPHDVIEFREEQQANRPETMGNYILYQELLDRYPHYVLRGSAKSGDTFYRQKNSRFGYLPSYRVCSNELYDQQKQWTLKEPTNATYSPPPTIPENLALGDELSFGKNNQRTAFPSLPSRRNATCDQATSRSYHRSNYFYDQAFMTTSKISPPFVDNRFGFKLPTIYQEVDERPFDWESYRRTHLQFEKAESLHDSHVYDRCNCSIVTSSTHIPPCLVHAANLYTQTKVDQTTLPISSCPCMFCRKRLTENERPRDLPTKEDLKEVFPINDFLQSKKTVTYLSRPSSAPFRPVTIPIANTSTPRYIPSLKQSPLSKKLQQNACTTSPVTTQFGMRLDAEPNHDHSQIFDFPRERDAVFRSLEDYFHMTSFGRPTMIL</sequence>
<proteinExistence type="predicted"/>
<keyword evidence="2" id="KW-1185">Reference proteome</keyword>